<keyword evidence="2" id="KW-1185">Reference proteome</keyword>
<reference evidence="1 2" key="1">
    <citation type="journal article" date="2019" name="Sci. Data">
        <title>Hybrid genome assembly and annotation of Danionella translucida.</title>
        <authorList>
            <person name="Kadobianskyi M."/>
            <person name="Schulze L."/>
            <person name="Schuelke M."/>
            <person name="Judkewitz B."/>
        </authorList>
    </citation>
    <scope>NUCLEOTIDE SEQUENCE [LARGE SCALE GENOMIC DNA]</scope>
    <source>
        <strain evidence="1 2">Bolton</strain>
    </source>
</reference>
<dbReference type="EMBL" id="SRMA01026837">
    <property type="protein sequence ID" value="TRY66594.1"/>
    <property type="molecule type" value="Genomic_DNA"/>
</dbReference>
<feature type="non-terminal residue" evidence="1">
    <location>
        <position position="1"/>
    </location>
</feature>
<dbReference type="Proteomes" id="UP000316079">
    <property type="component" value="Unassembled WGS sequence"/>
</dbReference>
<protein>
    <submittedName>
        <fullName evidence="1">Uncharacterized protein</fullName>
    </submittedName>
</protein>
<sequence>SPKETQLDLLLGLITGTFSSALGLLPAVSLGGAKRAPETPATHAITGLSDGERHPRLVKDNSHTRLAKTRIRTLCLSLRVGTRVSRPTQPSTKSNLPIIWIWWCSSPHCNKRTTSRSPKWHDAGRDTSQLLLLSLLVRLRTDGLGEFKEESPQLGDAVFTLKAPGNEAGERQHRQRARVQSRAAEEFGLEDILVAKATNVEQKAPRMVLF</sequence>
<evidence type="ECO:0000313" key="1">
    <source>
        <dbReference type="EMBL" id="TRY66594.1"/>
    </source>
</evidence>
<proteinExistence type="predicted"/>
<gene>
    <name evidence="1" type="ORF">DNTS_014342</name>
</gene>
<evidence type="ECO:0000313" key="2">
    <source>
        <dbReference type="Proteomes" id="UP000316079"/>
    </source>
</evidence>
<organism evidence="1 2">
    <name type="scientific">Danionella cerebrum</name>
    <dbReference type="NCBI Taxonomy" id="2873325"/>
    <lineage>
        <taxon>Eukaryota</taxon>
        <taxon>Metazoa</taxon>
        <taxon>Chordata</taxon>
        <taxon>Craniata</taxon>
        <taxon>Vertebrata</taxon>
        <taxon>Euteleostomi</taxon>
        <taxon>Actinopterygii</taxon>
        <taxon>Neopterygii</taxon>
        <taxon>Teleostei</taxon>
        <taxon>Ostariophysi</taxon>
        <taxon>Cypriniformes</taxon>
        <taxon>Danionidae</taxon>
        <taxon>Danioninae</taxon>
        <taxon>Danionella</taxon>
    </lineage>
</organism>
<name>A0A553NMD8_9TELE</name>
<dbReference type="AlphaFoldDB" id="A0A553NMD8"/>
<accession>A0A553NMD8</accession>
<comment type="caution">
    <text evidence="1">The sequence shown here is derived from an EMBL/GenBank/DDBJ whole genome shotgun (WGS) entry which is preliminary data.</text>
</comment>